<dbReference type="PANTHER" id="PTHR20952:SF4">
    <property type="entry name" value="RETICULOPHAGY REGULATOR 2"/>
    <property type="match status" value="1"/>
</dbReference>
<dbReference type="PANTHER" id="PTHR20952">
    <property type="entry name" value="ADP-RIBOSYLATION-LIKE FACTOR 6-INTERACTING PROTEIN"/>
    <property type="match status" value="1"/>
</dbReference>
<evidence type="ECO:0000256" key="6">
    <source>
        <dbReference type="SAM" id="Phobius"/>
    </source>
</evidence>
<feature type="domain" description="RETREG1-3/ARL6IP-like N-terminal reticulon-homology" evidence="7">
    <location>
        <begin position="309"/>
        <end position="468"/>
    </location>
</feature>
<feature type="compositionally biased region" description="Acidic residues" evidence="5">
    <location>
        <begin position="734"/>
        <end position="745"/>
    </location>
</feature>
<reference evidence="8" key="1">
    <citation type="submission" date="2018-09" db="EMBL/GenBank/DDBJ databases">
        <title>Common duck and Muscovy duck high density SNP chip.</title>
        <authorList>
            <person name="Vignal A."/>
            <person name="Thebault N."/>
            <person name="Warren W.C."/>
        </authorList>
    </citation>
    <scope>NUCLEOTIDE SEQUENCE [LARGE SCALE GENOMIC DNA]</scope>
</reference>
<feature type="compositionally biased region" description="Pro residues" evidence="5">
    <location>
        <begin position="193"/>
        <end position="204"/>
    </location>
</feature>
<feature type="region of interest" description="Disordered" evidence="5">
    <location>
        <begin position="185"/>
        <end position="257"/>
    </location>
</feature>
<evidence type="ECO:0000256" key="5">
    <source>
        <dbReference type="SAM" id="MobiDB-lite"/>
    </source>
</evidence>
<feature type="compositionally biased region" description="Low complexity" evidence="5">
    <location>
        <begin position="35"/>
        <end position="46"/>
    </location>
</feature>
<dbReference type="GO" id="GO:0005783">
    <property type="term" value="C:endoplasmic reticulum"/>
    <property type="evidence" value="ECO:0007669"/>
    <property type="project" value="UniProtKB-ARBA"/>
</dbReference>
<feature type="region of interest" description="Disordered" evidence="5">
    <location>
        <begin position="695"/>
        <end position="802"/>
    </location>
</feature>
<reference evidence="8" key="2">
    <citation type="submission" date="2025-08" db="UniProtKB">
        <authorList>
            <consortium name="Ensembl"/>
        </authorList>
    </citation>
    <scope>IDENTIFICATION</scope>
</reference>
<evidence type="ECO:0000313" key="8">
    <source>
        <dbReference type="Ensembl" id="ENSCMMP00000007526.1"/>
    </source>
</evidence>
<protein>
    <recommendedName>
        <fullName evidence="7">RETREG1-3/ARL6IP-like N-terminal reticulon-homology domain-containing protein</fullName>
    </recommendedName>
</protein>
<name>A0A8C3BJS0_CAIMO</name>
<keyword evidence="2 6" id="KW-0812">Transmembrane</keyword>
<comment type="subcellular location">
    <subcellularLocation>
        <location evidence="1">Membrane</location>
        <topology evidence="1">Multi-pass membrane protein</topology>
    </subcellularLocation>
</comment>
<evidence type="ECO:0000256" key="1">
    <source>
        <dbReference type="ARBA" id="ARBA00004141"/>
    </source>
</evidence>
<evidence type="ECO:0000256" key="4">
    <source>
        <dbReference type="ARBA" id="ARBA00023136"/>
    </source>
</evidence>
<organism evidence="8 9">
    <name type="scientific">Cairina moschata</name>
    <name type="common">Muscovy duck</name>
    <dbReference type="NCBI Taxonomy" id="8855"/>
    <lineage>
        <taxon>Eukaryota</taxon>
        <taxon>Metazoa</taxon>
        <taxon>Chordata</taxon>
        <taxon>Craniata</taxon>
        <taxon>Vertebrata</taxon>
        <taxon>Euteleostomi</taxon>
        <taxon>Archelosauria</taxon>
        <taxon>Archosauria</taxon>
        <taxon>Dinosauria</taxon>
        <taxon>Saurischia</taxon>
        <taxon>Theropoda</taxon>
        <taxon>Coelurosauria</taxon>
        <taxon>Aves</taxon>
        <taxon>Neognathae</taxon>
        <taxon>Galloanserae</taxon>
        <taxon>Anseriformes</taxon>
        <taxon>Anatidae</taxon>
        <taxon>Anatinae</taxon>
        <taxon>Cairina</taxon>
    </lineage>
</organism>
<feature type="region of interest" description="Disordered" evidence="5">
    <location>
        <begin position="475"/>
        <end position="507"/>
    </location>
</feature>
<evidence type="ECO:0000256" key="2">
    <source>
        <dbReference type="ARBA" id="ARBA00022692"/>
    </source>
</evidence>
<dbReference type="GO" id="GO:0016020">
    <property type="term" value="C:membrane"/>
    <property type="evidence" value="ECO:0007669"/>
    <property type="project" value="UniProtKB-SubCell"/>
</dbReference>
<feature type="region of interest" description="Disordered" evidence="5">
    <location>
        <begin position="1"/>
        <end position="23"/>
    </location>
</feature>
<keyword evidence="9" id="KW-1185">Reference proteome</keyword>
<keyword evidence="4 6" id="KW-0472">Membrane</keyword>
<feature type="region of interest" description="Disordered" evidence="5">
    <location>
        <begin position="35"/>
        <end position="143"/>
    </location>
</feature>
<keyword evidence="3 6" id="KW-1133">Transmembrane helix</keyword>
<dbReference type="Ensembl" id="ENSCMMT00000008313.1">
    <property type="protein sequence ID" value="ENSCMMP00000007526.1"/>
    <property type="gene ID" value="ENSCMMG00000004799.1"/>
</dbReference>
<dbReference type="AlphaFoldDB" id="A0A8C3BJS0"/>
<dbReference type="Pfam" id="PF24456">
    <property type="entry name" value="RHD_RETREG1-3"/>
    <property type="match status" value="1"/>
</dbReference>
<accession>A0A8C3BJS0</accession>
<dbReference type="Proteomes" id="UP000694556">
    <property type="component" value="Chromosome 7"/>
</dbReference>
<evidence type="ECO:0000259" key="7">
    <source>
        <dbReference type="Pfam" id="PF24456"/>
    </source>
</evidence>
<dbReference type="InterPro" id="IPR057282">
    <property type="entry name" value="RETREG1-3-like_RHD"/>
</dbReference>
<reference evidence="8" key="3">
    <citation type="submission" date="2025-09" db="UniProtKB">
        <authorList>
            <consortium name="Ensembl"/>
        </authorList>
    </citation>
    <scope>IDENTIFICATION</scope>
</reference>
<sequence>MEVAWGHPGAEQSPYRMGKENGAAPLRTAVVPHVTPTTEVPTVPWPQGVSLGEKGSRESRHCSRLFGGVRGSPPHKHHGGPQGPQPHTLPSSTAWPRGSECLRPAPSSRHQPPKNPQGDGMEPGPNLVGLTGTAGKLPGAKQEAAEPHISYRVAPTVHTKAPATLGFLLLPSTFTCINGGVQDRGYRRVSPGQPGPSRHPPCCLPTPGERKTSPREGQPVRKLFASRSASPAGEEQGSPWVAGLSDDNKAAQPEHATSSNARLLPLFWENKRGARPSLARSCPARSCPPLAPAPIPARRPEEEGDGAAALGGGLWLFSSTSLRPLFLLSMSLLGILLLERWKPRFLFDFSAQPSEEPGGESEGVTSGAQPHLLSVPELCHCLAESWVTFRLYLQELLQYKRQNPAKFCMSVCSGCLILAVVGHYVPGIMISYIILLSILLWPLVVYHELIQRMYTRLEPVLMKLDYSMKAETLHHKHEKKKRQGKSEPAAGDEPTAETESESEAELSGFSPVVDVKKTALALSITDSELSDEEASILESGGFSVSRATTPQLTDVSEDLDQQSLHSEPEESFSKDLAEFPSVEEYHSRDLGPQSDEDAFGVPLGPELAHAARELDSAEKEAADSDLSILRLASPLHFVNTHFNGSGQAAGGDGEPETVPAPGLGICIDTLSEEIVTTAITTAVQNTLSALLRSSEASEGPSLSEFLPTEPEEKLSFQAQLSESEAVETETAASPEDEEEAEDFELLDQRELEQMDVELGLGEEQEAEESPAAPAPASPSPAPAELPKEGDEEEAAMPAASTS</sequence>
<feature type="compositionally biased region" description="Acidic residues" evidence="5">
    <location>
        <begin position="494"/>
        <end position="504"/>
    </location>
</feature>
<feature type="transmembrane region" description="Helical" evidence="6">
    <location>
        <begin position="430"/>
        <end position="449"/>
    </location>
</feature>
<dbReference type="InterPro" id="IPR052114">
    <property type="entry name" value="ER_autophagy_membrane_reg"/>
</dbReference>
<evidence type="ECO:0000313" key="9">
    <source>
        <dbReference type="Proteomes" id="UP000694556"/>
    </source>
</evidence>
<proteinExistence type="predicted"/>
<feature type="compositionally biased region" description="Pro residues" evidence="5">
    <location>
        <begin position="772"/>
        <end position="783"/>
    </location>
</feature>
<evidence type="ECO:0000256" key="3">
    <source>
        <dbReference type="ARBA" id="ARBA00022989"/>
    </source>
</evidence>